<dbReference type="EMBL" id="BHXQ01000004">
    <property type="protein sequence ID" value="GCC51932.1"/>
    <property type="molecule type" value="Genomic_DNA"/>
</dbReference>
<organism evidence="2 3">
    <name type="scientific">Chryseotalea sanaruensis</name>
    <dbReference type="NCBI Taxonomy" id="2482724"/>
    <lineage>
        <taxon>Bacteria</taxon>
        <taxon>Pseudomonadati</taxon>
        <taxon>Bacteroidota</taxon>
        <taxon>Cytophagia</taxon>
        <taxon>Cytophagales</taxon>
        <taxon>Chryseotaleaceae</taxon>
        <taxon>Chryseotalea</taxon>
    </lineage>
</organism>
<reference evidence="2 3" key="1">
    <citation type="submission" date="2018-11" db="EMBL/GenBank/DDBJ databases">
        <title>Chryseotalea sanarue gen. nov., sp., nov., a member of the family Cytophagaceae, isolated from a brackish lake in Hamamatsu Japan.</title>
        <authorList>
            <person name="Maejima Y."/>
            <person name="Iino T."/>
            <person name="Muraguchi Y."/>
            <person name="Fukuda K."/>
            <person name="Ohkuma M."/>
            <person name="Moriuchi R."/>
            <person name="Dohra H."/>
            <person name="Kimbara K."/>
            <person name="Shintani M."/>
        </authorList>
    </citation>
    <scope>NUCLEOTIDE SEQUENCE [LARGE SCALE GENOMIC DNA]</scope>
    <source>
        <strain evidence="2 3">Ys</strain>
    </source>
</reference>
<keyword evidence="1" id="KW-0472">Membrane</keyword>
<feature type="transmembrane region" description="Helical" evidence="1">
    <location>
        <begin position="12"/>
        <end position="43"/>
    </location>
</feature>
<sequence>MDAQKLDNHKKVLGILYVVSGTLTIIGALLINAILSLVFSFAFDNANPEEQKVIDFVTAIVAYVPGLIMIFFAGPSLLAGIGLLAKQKWALILSLIVGCLKLFSFPIGTAIGVYAIWIFSEDQKLSRTTQA</sequence>
<evidence type="ECO:0008006" key="4">
    <source>
        <dbReference type="Google" id="ProtNLM"/>
    </source>
</evidence>
<evidence type="ECO:0000313" key="2">
    <source>
        <dbReference type="EMBL" id="GCC51932.1"/>
    </source>
</evidence>
<keyword evidence="3" id="KW-1185">Reference proteome</keyword>
<evidence type="ECO:0000313" key="3">
    <source>
        <dbReference type="Proteomes" id="UP000288227"/>
    </source>
</evidence>
<gene>
    <name evidence="2" type="ORF">SanaruYs_21630</name>
</gene>
<feature type="transmembrane region" description="Helical" evidence="1">
    <location>
        <begin position="63"/>
        <end position="84"/>
    </location>
</feature>
<evidence type="ECO:0000256" key="1">
    <source>
        <dbReference type="SAM" id="Phobius"/>
    </source>
</evidence>
<comment type="caution">
    <text evidence="2">The sequence shown here is derived from an EMBL/GenBank/DDBJ whole genome shotgun (WGS) entry which is preliminary data.</text>
</comment>
<keyword evidence="1" id="KW-1133">Transmembrane helix</keyword>
<accession>A0A401UAN5</accession>
<protein>
    <recommendedName>
        <fullName evidence="4">DUF4064 domain-containing protein</fullName>
    </recommendedName>
</protein>
<dbReference type="OrthoDB" id="1121776at2"/>
<dbReference type="RefSeq" id="WP_127122594.1">
    <property type="nucleotide sequence ID" value="NZ_BHXQ01000004.1"/>
</dbReference>
<proteinExistence type="predicted"/>
<dbReference type="AlphaFoldDB" id="A0A401UAN5"/>
<dbReference type="Proteomes" id="UP000288227">
    <property type="component" value="Unassembled WGS sequence"/>
</dbReference>
<feature type="transmembrane region" description="Helical" evidence="1">
    <location>
        <begin position="91"/>
        <end position="119"/>
    </location>
</feature>
<name>A0A401UAN5_9BACT</name>
<keyword evidence="1" id="KW-0812">Transmembrane</keyword>